<sequence>MNASTKDWITHCVVPHNMSEVSQEYHDMWNDSKFLALNAMIILFMVLAFVLAMGFYLPSGVAPQNIPYSPLQYGL</sequence>
<dbReference type="EMBL" id="ABCK01000009">
    <property type="protein sequence ID" value="EDM27542.1"/>
    <property type="molecule type" value="Genomic_DNA"/>
</dbReference>
<evidence type="ECO:0000313" key="3">
    <source>
        <dbReference type="Proteomes" id="UP000004947"/>
    </source>
</evidence>
<keyword evidence="1" id="KW-0812">Transmembrane</keyword>
<organism evidence="2 3">
    <name type="scientific">Lentisphaera araneosa HTCC2155</name>
    <dbReference type="NCBI Taxonomy" id="313628"/>
    <lineage>
        <taxon>Bacteria</taxon>
        <taxon>Pseudomonadati</taxon>
        <taxon>Lentisphaerota</taxon>
        <taxon>Lentisphaeria</taxon>
        <taxon>Lentisphaerales</taxon>
        <taxon>Lentisphaeraceae</taxon>
        <taxon>Lentisphaera</taxon>
    </lineage>
</organism>
<keyword evidence="1" id="KW-0472">Membrane</keyword>
<dbReference type="AlphaFoldDB" id="A6DLT7"/>
<evidence type="ECO:0000256" key="1">
    <source>
        <dbReference type="SAM" id="Phobius"/>
    </source>
</evidence>
<keyword evidence="3" id="KW-1185">Reference proteome</keyword>
<evidence type="ECO:0000313" key="2">
    <source>
        <dbReference type="EMBL" id="EDM27542.1"/>
    </source>
</evidence>
<comment type="caution">
    <text evidence="2">The sequence shown here is derived from an EMBL/GenBank/DDBJ whole genome shotgun (WGS) entry which is preliminary data.</text>
</comment>
<protein>
    <submittedName>
        <fullName evidence="2">Uncharacterized protein</fullName>
    </submittedName>
</protein>
<proteinExistence type="predicted"/>
<name>A6DLT7_9BACT</name>
<dbReference type="Proteomes" id="UP000004947">
    <property type="component" value="Unassembled WGS sequence"/>
</dbReference>
<feature type="transmembrane region" description="Helical" evidence="1">
    <location>
        <begin position="34"/>
        <end position="57"/>
    </location>
</feature>
<gene>
    <name evidence="2" type="ORF">LNTAR_05501</name>
</gene>
<keyword evidence="1" id="KW-1133">Transmembrane helix</keyword>
<accession>A6DLT7</accession>
<reference evidence="2 3" key="1">
    <citation type="journal article" date="2010" name="J. Bacteriol.">
        <title>Genome sequence of Lentisphaera araneosa HTCC2155T, the type species of the order Lentisphaerales in the phylum Lentisphaerae.</title>
        <authorList>
            <person name="Thrash J.C."/>
            <person name="Cho J.C."/>
            <person name="Vergin K.L."/>
            <person name="Morris R.M."/>
            <person name="Giovannoni S.J."/>
        </authorList>
    </citation>
    <scope>NUCLEOTIDE SEQUENCE [LARGE SCALE GENOMIC DNA]</scope>
    <source>
        <strain evidence="2 3">HTCC2155</strain>
    </source>
</reference>